<dbReference type="OrthoDB" id="2633250at2"/>
<dbReference type="EMBL" id="CP038267">
    <property type="protein sequence ID" value="QBR91997.1"/>
    <property type="molecule type" value="Genomic_DNA"/>
</dbReference>
<evidence type="ECO:0008006" key="3">
    <source>
        <dbReference type="Google" id="ProtNLM"/>
    </source>
</evidence>
<name>A0A4P7GJR6_9ACTN</name>
<dbReference type="PANTHER" id="PTHR24104:SF25">
    <property type="entry name" value="PROTEIN LIN-41"/>
    <property type="match status" value="1"/>
</dbReference>
<dbReference type="KEGG" id="noy:EXE57_06675"/>
<dbReference type="InterPro" id="IPR050952">
    <property type="entry name" value="TRIM-NHL_E3_ligases"/>
</dbReference>
<dbReference type="RefSeq" id="WP_135075392.1">
    <property type="nucleotide sequence ID" value="NZ_CP038267.1"/>
</dbReference>
<dbReference type="PANTHER" id="PTHR24104">
    <property type="entry name" value="E3 UBIQUITIN-PROTEIN LIGASE NHLRC1-RELATED"/>
    <property type="match status" value="1"/>
</dbReference>
<sequence length="278" mass="27810">MTRVVFTELLGGGVFTVGDDLDPSSLEPVGNGRLGGPSGPAVDVTGAVLVADLEGDAVALAEHGGGWQHFGTPGVGVGELHRPTAAAFLPAGRLVVLDSGNRRLVVVDDVSGAGWTTYGHPGLSPSEGGFVDPRGLAVDASGRMWVSDPGAHRLTRVNSPAGDGWVEIGLPAAAHPPIPYGLGARGDGVVLVDAGNARLLVLEGDGTTSASVDLADGTWVSPSFVASVGGNLVVGDAVANELRLLEPVAGSFVTVAVLRGSPPDVLQPLFDSLGGVGS</sequence>
<accession>A0A4P7GJR6</accession>
<dbReference type="CDD" id="cd05819">
    <property type="entry name" value="NHL"/>
    <property type="match status" value="1"/>
</dbReference>
<protein>
    <recommendedName>
        <fullName evidence="3">SMP-30/Gluconolactonase/LRE-like region domain-containing protein</fullName>
    </recommendedName>
</protein>
<keyword evidence="2" id="KW-1185">Reference proteome</keyword>
<gene>
    <name evidence="1" type="ORF">EXE57_06675</name>
</gene>
<dbReference type="InterPro" id="IPR011042">
    <property type="entry name" value="6-blade_b-propeller_TolB-like"/>
</dbReference>
<dbReference type="Gene3D" id="2.120.10.30">
    <property type="entry name" value="TolB, C-terminal domain"/>
    <property type="match status" value="1"/>
</dbReference>
<evidence type="ECO:0000313" key="2">
    <source>
        <dbReference type="Proteomes" id="UP000294894"/>
    </source>
</evidence>
<dbReference type="GO" id="GO:0008270">
    <property type="term" value="F:zinc ion binding"/>
    <property type="evidence" value="ECO:0007669"/>
    <property type="project" value="UniProtKB-KW"/>
</dbReference>
<reference evidence="1 2" key="1">
    <citation type="submission" date="2019-03" db="EMBL/GenBank/DDBJ databases">
        <title>Three New Species of Nocardioides, Nocardioides euryhalodurans sp. nov., Nocardioides seonyuensis sp. nov. and Nocardioides eburneoflavus sp. nov., Iolated from Soil.</title>
        <authorList>
            <person name="Roh S.G."/>
            <person name="Lee C."/>
            <person name="Kim M.-K."/>
            <person name="Kim S.B."/>
        </authorList>
    </citation>
    <scope>NUCLEOTIDE SEQUENCE [LARGE SCALE GENOMIC DNA]</scope>
    <source>
        <strain evidence="1 2">MMS17-SY117</strain>
    </source>
</reference>
<evidence type="ECO:0000313" key="1">
    <source>
        <dbReference type="EMBL" id="QBR91997.1"/>
    </source>
</evidence>
<dbReference type="SUPFAM" id="SSF63829">
    <property type="entry name" value="Calcium-dependent phosphotriesterase"/>
    <property type="match status" value="1"/>
</dbReference>
<proteinExistence type="predicted"/>
<organism evidence="1 2">
    <name type="scientific">Nocardioides euryhalodurans</name>
    <dbReference type="NCBI Taxonomy" id="2518370"/>
    <lineage>
        <taxon>Bacteria</taxon>
        <taxon>Bacillati</taxon>
        <taxon>Actinomycetota</taxon>
        <taxon>Actinomycetes</taxon>
        <taxon>Propionibacteriales</taxon>
        <taxon>Nocardioidaceae</taxon>
        <taxon>Nocardioides</taxon>
    </lineage>
</organism>
<dbReference type="AlphaFoldDB" id="A0A4P7GJR6"/>
<dbReference type="Proteomes" id="UP000294894">
    <property type="component" value="Chromosome"/>
</dbReference>